<dbReference type="EMBL" id="GBXM01034431">
    <property type="protein sequence ID" value="JAH74146.1"/>
    <property type="molecule type" value="Transcribed_RNA"/>
</dbReference>
<sequence>MKSRGSPHSYTWVLPHCTVKVQDPHFHFILQLHILWLHDQNAGICSSTKESARIL</sequence>
<dbReference type="AlphaFoldDB" id="A0A0E9V806"/>
<reference evidence="1" key="2">
    <citation type="journal article" date="2015" name="Fish Shellfish Immunol.">
        <title>Early steps in the European eel (Anguilla anguilla)-Vibrio vulnificus interaction in the gills: Role of the RtxA13 toxin.</title>
        <authorList>
            <person name="Callol A."/>
            <person name="Pajuelo D."/>
            <person name="Ebbesson L."/>
            <person name="Teles M."/>
            <person name="MacKenzie S."/>
            <person name="Amaro C."/>
        </authorList>
    </citation>
    <scope>NUCLEOTIDE SEQUENCE</scope>
</reference>
<reference evidence="1" key="1">
    <citation type="submission" date="2014-11" db="EMBL/GenBank/DDBJ databases">
        <authorList>
            <person name="Amaro Gonzalez C."/>
        </authorList>
    </citation>
    <scope>NUCLEOTIDE SEQUENCE</scope>
</reference>
<protein>
    <submittedName>
        <fullName evidence="1">Uncharacterized protein</fullName>
    </submittedName>
</protein>
<name>A0A0E9V806_ANGAN</name>
<organism evidence="1">
    <name type="scientific">Anguilla anguilla</name>
    <name type="common">European freshwater eel</name>
    <name type="synonym">Muraena anguilla</name>
    <dbReference type="NCBI Taxonomy" id="7936"/>
    <lineage>
        <taxon>Eukaryota</taxon>
        <taxon>Metazoa</taxon>
        <taxon>Chordata</taxon>
        <taxon>Craniata</taxon>
        <taxon>Vertebrata</taxon>
        <taxon>Euteleostomi</taxon>
        <taxon>Actinopterygii</taxon>
        <taxon>Neopterygii</taxon>
        <taxon>Teleostei</taxon>
        <taxon>Anguilliformes</taxon>
        <taxon>Anguillidae</taxon>
        <taxon>Anguilla</taxon>
    </lineage>
</organism>
<evidence type="ECO:0000313" key="1">
    <source>
        <dbReference type="EMBL" id="JAH74146.1"/>
    </source>
</evidence>
<proteinExistence type="predicted"/>
<accession>A0A0E9V806</accession>